<dbReference type="Gene3D" id="2.30.110.10">
    <property type="entry name" value="Electron Transport, Fmn-binding Protein, Chain A"/>
    <property type="match status" value="1"/>
</dbReference>
<sequence length="286" mass="30831">MNGDPFHAGERHLQSLFASRDRLAGSRAIQASLPPGFQAFLEELSYVVLAVPDRCGRLWVTMVFGAAGFVRAIDAMQMHVGSRPDPADPAAAGIAEGAPIAILAIDLLTRRRIRVNGSIISVGEDGFGVSVQQAFGNCPQFIRPRLVENAPGIVEAAIDTRVIARVVAHADTFFIATRAASDTGFDMDVSHRGGPPGFARWDGDCLIWPEYRGNFYFNTLGNLLLDPACGLLFPDFGSGELLMLTGHAALEGFDGNLTRSPEGLPVNGLVRFKPDVLMSRTTQRRP</sequence>
<dbReference type="EMBL" id="WUMK01000003">
    <property type="protein sequence ID" value="MXN45681.1"/>
    <property type="molecule type" value="Genomic_DNA"/>
</dbReference>
<dbReference type="OrthoDB" id="9786134at2"/>
<protein>
    <submittedName>
        <fullName evidence="1">Flavin-nucleotide-binding protein</fullName>
    </submittedName>
</protein>
<dbReference type="PANTHER" id="PTHR42815:SF2">
    <property type="entry name" value="FAD-BINDING, PUTATIVE (AFU_ORTHOLOGUE AFUA_6G07600)-RELATED"/>
    <property type="match status" value="1"/>
</dbReference>
<organism evidence="1 2">
    <name type="scientific">Shinella kummerowiae</name>
    <dbReference type="NCBI Taxonomy" id="417745"/>
    <lineage>
        <taxon>Bacteria</taxon>
        <taxon>Pseudomonadati</taxon>
        <taxon>Pseudomonadota</taxon>
        <taxon>Alphaproteobacteria</taxon>
        <taxon>Hyphomicrobiales</taxon>
        <taxon>Rhizobiaceae</taxon>
        <taxon>Shinella</taxon>
    </lineage>
</organism>
<gene>
    <name evidence="1" type="ORF">GR138_10795</name>
</gene>
<dbReference type="PANTHER" id="PTHR42815">
    <property type="entry name" value="FAD-BINDING, PUTATIVE (AFU_ORTHOLOGUE AFUA_6G07600)-RELATED"/>
    <property type="match status" value="1"/>
</dbReference>
<evidence type="ECO:0000313" key="1">
    <source>
        <dbReference type="EMBL" id="MXN45681.1"/>
    </source>
</evidence>
<dbReference type="InterPro" id="IPR012349">
    <property type="entry name" value="Split_barrel_FMN-bd"/>
</dbReference>
<comment type="caution">
    <text evidence="1">The sequence shown here is derived from an EMBL/GenBank/DDBJ whole genome shotgun (WGS) entry which is preliminary data.</text>
</comment>
<reference evidence="1 2" key="1">
    <citation type="submission" date="2019-12" db="EMBL/GenBank/DDBJ databases">
        <title>Shinella kummerowiae sp. nov., a symbiotic bacterium isolated from root nodules of the herbal legume Kummerowia stipulacea.</title>
        <authorList>
            <person name="Gao J."/>
        </authorList>
    </citation>
    <scope>NUCLEOTIDE SEQUENCE [LARGE SCALE GENOMIC DNA]</scope>
    <source>
        <strain evidence="1 2">CCBAU 25048</strain>
    </source>
</reference>
<keyword evidence="2" id="KW-1185">Reference proteome</keyword>
<dbReference type="AlphaFoldDB" id="A0A6N8SAI2"/>
<proteinExistence type="predicted"/>
<name>A0A6N8SAI2_9HYPH</name>
<accession>A0A6N8SAI2</accession>
<dbReference type="Proteomes" id="UP000435802">
    <property type="component" value="Unassembled WGS sequence"/>
</dbReference>
<dbReference type="RefSeq" id="WP_160859161.1">
    <property type="nucleotide sequence ID" value="NZ_WUMK01000003.1"/>
</dbReference>
<evidence type="ECO:0000313" key="2">
    <source>
        <dbReference type="Proteomes" id="UP000435802"/>
    </source>
</evidence>